<gene>
    <name evidence="4" type="ORF">D6D24_10554</name>
</gene>
<dbReference type="GO" id="GO:0008270">
    <property type="term" value="F:zinc ion binding"/>
    <property type="evidence" value="ECO:0007669"/>
    <property type="project" value="UniProtKB-KW"/>
</dbReference>
<reference evidence="4 5" key="1">
    <citation type="submission" date="2018-10" db="EMBL/GenBank/DDBJ databases">
        <title>Fifty Aureobasidium pullulans genomes reveal a recombining polyextremotolerant generalist.</title>
        <authorList>
            <person name="Gostincar C."/>
            <person name="Turk M."/>
            <person name="Zajc J."/>
            <person name="Gunde-Cimerman N."/>
        </authorList>
    </citation>
    <scope>NUCLEOTIDE SEQUENCE [LARGE SCALE GENOMIC DNA]</scope>
    <source>
        <strain evidence="4 5">EXF-11318</strain>
    </source>
</reference>
<feature type="compositionally biased region" description="Basic and acidic residues" evidence="2">
    <location>
        <begin position="280"/>
        <end position="290"/>
    </location>
</feature>
<dbReference type="PROSITE" id="PS50158">
    <property type="entry name" value="ZF_CCHC"/>
    <property type="match status" value="1"/>
</dbReference>
<keyword evidence="1" id="KW-0862">Zinc</keyword>
<organism evidence="4 5">
    <name type="scientific">Aureobasidium pullulans</name>
    <name type="common">Black yeast</name>
    <name type="synonym">Pullularia pullulans</name>
    <dbReference type="NCBI Taxonomy" id="5580"/>
    <lineage>
        <taxon>Eukaryota</taxon>
        <taxon>Fungi</taxon>
        <taxon>Dikarya</taxon>
        <taxon>Ascomycota</taxon>
        <taxon>Pezizomycotina</taxon>
        <taxon>Dothideomycetes</taxon>
        <taxon>Dothideomycetidae</taxon>
        <taxon>Dothideales</taxon>
        <taxon>Saccotheciaceae</taxon>
        <taxon>Aureobasidium</taxon>
    </lineage>
</organism>
<dbReference type="GO" id="GO:0003676">
    <property type="term" value="F:nucleic acid binding"/>
    <property type="evidence" value="ECO:0007669"/>
    <property type="project" value="InterPro"/>
</dbReference>
<sequence>MSGKNMSSRLLNMKFMQRASASTPTTPTTPDGTRPSKRQRTEVAVDPDVRAFQEAAAAEEAKKNAFIERAAAEAGETKWVLSVSDDKPQNTASSLRIVEAGYGAIDSGAPIPESDDEEEEQSAGMAGRRSFGKFNKAVEVSTSYRESDIAHTDNVQRQHNPDLSSSESEDDEDDEESESSEDDEDLSEADLLIKAERKEAAAKLRAERKQQRKAEEARTKQMAERRRSRDINLNKVGGISNAAIRGKQAAMANMACHVCGQKGHLQKDCPDKKQRRGDKRKSGGGRDMDY</sequence>
<feature type="region of interest" description="Disordered" evidence="2">
    <location>
        <begin position="1"/>
        <end position="46"/>
    </location>
</feature>
<protein>
    <recommendedName>
        <fullName evidence="3">CCHC-type domain-containing protein</fullName>
    </recommendedName>
</protein>
<feature type="compositionally biased region" description="Acidic residues" evidence="2">
    <location>
        <begin position="167"/>
        <end position="188"/>
    </location>
</feature>
<dbReference type="Pfam" id="PF00098">
    <property type="entry name" value="zf-CCHC"/>
    <property type="match status" value="1"/>
</dbReference>
<feature type="compositionally biased region" description="Basic and acidic residues" evidence="2">
    <location>
        <begin position="202"/>
        <end position="232"/>
    </location>
</feature>
<dbReference type="SUPFAM" id="SSF57756">
    <property type="entry name" value="Retrovirus zinc finger-like domains"/>
    <property type="match status" value="1"/>
</dbReference>
<dbReference type="InterPro" id="IPR001878">
    <property type="entry name" value="Znf_CCHC"/>
</dbReference>
<proteinExistence type="predicted"/>
<dbReference type="InterPro" id="IPR036875">
    <property type="entry name" value="Znf_CCHC_sf"/>
</dbReference>
<feature type="region of interest" description="Disordered" evidence="2">
    <location>
        <begin position="103"/>
        <end position="190"/>
    </location>
</feature>
<feature type="region of interest" description="Disordered" evidence="2">
    <location>
        <begin position="262"/>
        <end position="290"/>
    </location>
</feature>
<accession>A0A4S8UZX6</accession>
<evidence type="ECO:0000313" key="5">
    <source>
        <dbReference type="Proteomes" id="UP000308014"/>
    </source>
</evidence>
<evidence type="ECO:0000256" key="2">
    <source>
        <dbReference type="SAM" id="MobiDB-lite"/>
    </source>
</evidence>
<feature type="compositionally biased region" description="Polar residues" evidence="2">
    <location>
        <begin position="1"/>
        <end position="10"/>
    </location>
</feature>
<keyword evidence="1" id="KW-0479">Metal-binding</keyword>
<keyword evidence="1" id="KW-0863">Zinc-finger</keyword>
<dbReference type="EMBL" id="QZAJ01000984">
    <property type="protein sequence ID" value="THW04379.1"/>
    <property type="molecule type" value="Genomic_DNA"/>
</dbReference>
<feature type="region of interest" description="Disordered" evidence="2">
    <location>
        <begin position="202"/>
        <end position="233"/>
    </location>
</feature>
<dbReference type="SMART" id="SM00343">
    <property type="entry name" value="ZnF_C2HC"/>
    <property type="match status" value="1"/>
</dbReference>
<comment type="caution">
    <text evidence="4">The sequence shown here is derived from an EMBL/GenBank/DDBJ whole genome shotgun (WGS) entry which is preliminary data.</text>
</comment>
<evidence type="ECO:0000256" key="1">
    <source>
        <dbReference type="PROSITE-ProRule" id="PRU00047"/>
    </source>
</evidence>
<dbReference type="AlphaFoldDB" id="A0A4S8UZX6"/>
<evidence type="ECO:0000259" key="3">
    <source>
        <dbReference type="PROSITE" id="PS50158"/>
    </source>
</evidence>
<feature type="compositionally biased region" description="Basic and acidic residues" evidence="2">
    <location>
        <begin position="145"/>
        <end position="160"/>
    </location>
</feature>
<feature type="domain" description="CCHC-type" evidence="3">
    <location>
        <begin position="256"/>
        <end position="271"/>
    </location>
</feature>
<name>A0A4S8UZX6_AURPU</name>
<evidence type="ECO:0000313" key="4">
    <source>
        <dbReference type="EMBL" id="THW04379.1"/>
    </source>
</evidence>
<dbReference type="Proteomes" id="UP000308014">
    <property type="component" value="Unassembled WGS sequence"/>
</dbReference>
<dbReference type="Gene3D" id="4.10.60.10">
    <property type="entry name" value="Zinc finger, CCHC-type"/>
    <property type="match status" value="1"/>
</dbReference>